<sequence>MGAISLYNANGEVNFQPSAFSRWLFQDIVNDKRIKAILFWKARLKNPGLEVLKGKISRYFTRLAFEECLFFSKNENEYYIDYKGRNKEEIIKIRREFGYID</sequence>
<accession>A0A0F8ZNG2</accession>
<organism evidence="1">
    <name type="scientific">marine sediment metagenome</name>
    <dbReference type="NCBI Taxonomy" id="412755"/>
    <lineage>
        <taxon>unclassified sequences</taxon>
        <taxon>metagenomes</taxon>
        <taxon>ecological metagenomes</taxon>
    </lineage>
</organism>
<evidence type="ECO:0000313" key="1">
    <source>
        <dbReference type="EMBL" id="KKK87535.1"/>
    </source>
</evidence>
<reference evidence="1" key="1">
    <citation type="journal article" date="2015" name="Nature">
        <title>Complex archaea that bridge the gap between prokaryotes and eukaryotes.</title>
        <authorList>
            <person name="Spang A."/>
            <person name="Saw J.H."/>
            <person name="Jorgensen S.L."/>
            <person name="Zaremba-Niedzwiedzka K."/>
            <person name="Martijn J."/>
            <person name="Lind A.E."/>
            <person name="van Eijk R."/>
            <person name="Schleper C."/>
            <person name="Guy L."/>
            <person name="Ettema T.J."/>
        </authorList>
    </citation>
    <scope>NUCLEOTIDE SEQUENCE</scope>
</reference>
<proteinExistence type="predicted"/>
<name>A0A0F8ZNG2_9ZZZZ</name>
<dbReference type="AlphaFoldDB" id="A0A0F8ZNG2"/>
<dbReference type="EMBL" id="LAZR01050355">
    <property type="protein sequence ID" value="KKK87535.1"/>
    <property type="molecule type" value="Genomic_DNA"/>
</dbReference>
<comment type="caution">
    <text evidence="1">The sequence shown here is derived from an EMBL/GenBank/DDBJ whole genome shotgun (WGS) entry which is preliminary data.</text>
</comment>
<gene>
    <name evidence="1" type="ORF">LCGC14_2752260</name>
</gene>
<protein>
    <submittedName>
        <fullName evidence="1">Uncharacterized protein</fullName>
    </submittedName>
</protein>